<comment type="caution">
    <text evidence="1">The sequence shown here is derived from an EMBL/GenBank/DDBJ whole genome shotgun (WGS) entry which is preliminary data.</text>
</comment>
<evidence type="ECO:0000313" key="1">
    <source>
        <dbReference type="EMBL" id="KAJ8633336.1"/>
    </source>
</evidence>
<organism evidence="1 2">
    <name type="scientific">Persea americana</name>
    <name type="common">Avocado</name>
    <dbReference type="NCBI Taxonomy" id="3435"/>
    <lineage>
        <taxon>Eukaryota</taxon>
        <taxon>Viridiplantae</taxon>
        <taxon>Streptophyta</taxon>
        <taxon>Embryophyta</taxon>
        <taxon>Tracheophyta</taxon>
        <taxon>Spermatophyta</taxon>
        <taxon>Magnoliopsida</taxon>
        <taxon>Magnoliidae</taxon>
        <taxon>Laurales</taxon>
        <taxon>Lauraceae</taxon>
        <taxon>Persea</taxon>
    </lineage>
</organism>
<keyword evidence="2" id="KW-1185">Reference proteome</keyword>
<evidence type="ECO:0000313" key="2">
    <source>
        <dbReference type="Proteomes" id="UP001234297"/>
    </source>
</evidence>
<dbReference type="Proteomes" id="UP001234297">
    <property type="component" value="Chromosome 8"/>
</dbReference>
<accession>A0ACC2LJE2</accession>
<protein>
    <submittedName>
        <fullName evidence="1">Uncharacterized protein</fullName>
    </submittedName>
</protein>
<dbReference type="EMBL" id="CM056816">
    <property type="protein sequence ID" value="KAJ8633336.1"/>
    <property type="molecule type" value="Genomic_DNA"/>
</dbReference>
<sequence length="349" mass="39703">MDAAPANQHTDIDMSEAAPLPEQPPPTVPQPGMDTIPATPSHGGRFIQYNIFGNIFEITAKYNPPVMPIGKGAYGIVCSALNSETGEHVAIKKIANAFDNKIDAKRTLREINLLRHMDHENYFLYQILRGLKYIHSASVLHRDLKPSNLLLNANCDLKICDFGLARITSETDFMTEYVVTRWYRAPELLLNSSEYTAAIDVWSVGCIFMELMDRKPLFPGRDQVHQLRLLMELIGTPTEADLGSLNESAKRYIRQLPRHARQSFAEKFPNVHHLAIDLVEKMLAFDPRLRITVEEALAHPYLTTLHDISDEPVCTMPFSFDFEQDALSEDEMKELIYREALAFNPEYQQ</sequence>
<reference evidence="1 2" key="1">
    <citation type="journal article" date="2022" name="Hortic Res">
        <title>A haplotype resolved chromosomal level avocado genome allows analysis of novel avocado genes.</title>
        <authorList>
            <person name="Nath O."/>
            <person name="Fletcher S.J."/>
            <person name="Hayward A."/>
            <person name="Shaw L.M."/>
            <person name="Masouleh A.K."/>
            <person name="Furtado A."/>
            <person name="Henry R.J."/>
            <person name="Mitter N."/>
        </authorList>
    </citation>
    <scope>NUCLEOTIDE SEQUENCE [LARGE SCALE GENOMIC DNA]</scope>
    <source>
        <strain evidence="2">cv. Hass</strain>
    </source>
</reference>
<name>A0ACC2LJE2_PERAE</name>
<gene>
    <name evidence="1" type="ORF">MRB53_026672</name>
</gene>
<proteinExistence type="predicted"/>